<dbReference type="InterPro" id="IPR035906">
    <property type="entry name" value="MetI-like_sf"/>
</dbReference>
<evidence type="ECO:0000256" key="4">
    <source>
        <dbReference type="ARBA" id="ARBA00022692"/>
    </source>
</evidence>
<dbReference type="AlphaFoldDB" id="A0A168NXA4"/>
<feature type="transmembrane region" description="Helical" evidence="7">
    <location>
        <begin position="155"/>
        <end position="173"/>
    </location>
</feature>
<evidence type="ECO:0000313" key="10">
    <source>
        <dbReference type="Proteomes" id="UP000076967"/>
    </source>
</evidence>
<feature type="transmembrane region" description="Helical" evidence="7">
    <location>
        <begin position="65"/>
        <end position="90"/>
    </location>
</feature>
<dbReference type="PANTHER" id="PTHR30193">
    <property type="entry name" value="ABC TRANSPORTER PERMEASE PROTEIN"/>
    <property type="match status" value="1"/>
</dbReference>
<feature type="transmembrane region" description="Helical" evidence="7">
    <location>
        <begin position="199"/>
        <end position="217"/>
    </location>
</feature>
<dbReference type="RefSeq" id="WP_068527909.1">
    <property type="nucleotide sequence ID" value="NZ_LVJH01000002.1"/>
</dbReference>
<keyword evidence="3" id="KW-1003">Cell membrane</keyword>
<evidence type="ECO:0000256" key="3">
    <source>
        <dbReference type="ARBA" id="ARBA00022475"/>
    </source>
</evidence>
<dbReference type="Proteomes" id="UP000076967">
    <property type="component" value="Unassembled WGS sequence"/>
</dbReference>
<gene>
    <name evidence="9" type="ORF">PGLA_02030</name>
</gene>
<evidence type="ECO:0000256" key="5">
    <source>
        <dbReference type="ARBA" id="ARBA00022989"/>
    </source>
</evidence>
<comment type="similarity">
    <text evidence="7">Belongs to the binding-protein-dependent transport system permease family.</text>
</comment>
<dbReference type="PROSITE" id="PS50928">
    <property type="entry name" value="ABC_TM1"/>
    <property type="match status" value="1"/>
</dbReference>
<dbReference type="OrthoDB" id="9788108at2"/>
<accession>A0A168NXA4</accession>
<keyword evidence="2 7" id="KW-0813">Transport</keyword>
<name>A0A168NXA4_9BACL</name>
<keyword evidence="5 7" id="KW-1133">Transmembrane helix</keyword>
<dbReference type="SUPFAM" id="SSF160964">
    <property type="entry name" value="MalF N-terminal region-like"/>
    <property type="match status" value="1"/>
</dbReference>
<protein>
    <submittedName>
        <fullName evidence="9">ABC transporter permease</fullName>
    </submittedName>
</protein>
<keyword evidence="6 7" id="KW-0472">Membrane</keyword>
<dbReference type="CDD" id="cd06261">
    <property type="entry name" value="TM_PBP2"/>
    <property type="match status" value="1"/>
</dbReference>
<feature type="transmembrane region" description="Helical" evidence="7">
    <location>
        <begin position="102"/>
        <end position="122"/>
    </location>
</feature>
<feature type="transmembrane region" description="Helical" evidence="7">
    <location>
        <begin position="253"/>
        <end position="275"/>
    </location>
</feature>
<evidence type="ECO:0000256" key="6">
    <source>
        <dbReference type="ARBA" id="ARBA00023136"/>
    </source>
</evidence>
<comment type="subcellular location">
    <subcellularLocation>
        <location evidence="1 7">Cell membrane</location>
        <topology evidence="1 7">Multi-pass membrane protein</topology>
    </subcellularLocation>
</comment>
<dbReference type="SUPFAM" id="SSF161098">
    <property type="entry name" value="MetI-like"/>
    <property type="match status" value="1"/>
</dbReference>
<keyword evidence="4 7" id="KW-0812">Transmembrane</keyword>
<dbReference type="Gene3D" id="1.10.3720.10">
    <property type="entry name" value="MetI-like"/>
    <property type="match status" value="1"/>
</dbReference>
<keyword evidence="10" id="KW-1185">Reference proteome</keyword>
<sequence>MRSKRNVGYFYISPWIIGFFVFTVAPLIFAFYVGLTEWDTFNKPKYIGFGNYLDLIQDEDFRKSLWVTIKFAIISVPLGIATSMLIAILVNTKVRGVYFFRTALYLPAIVSGVSISLLWKWILDTDFGLINLLLSKVGIAPLGWLTDGSLVMPSYLLMALWGAGGGMLTYLAGLQDIPGHLYEAAEIDGANAFQKFKHITLTMLTPVIFYNLIMGIVGSMRKFGDAYIIGGAENEGRFYMIYLYENAFKFFKMGYATAMAWVLFVIIMLLTLLAMKSSSAWVYYESEVSTKKKKKVR</sequence>
<dbReference type="Pfam" id="PF00528">
    <property type="entry name" value="BPD_transp_1"/>
    <property type="match status" value="1"/>
</dbReference>
<dbReference type="EMBL" id="LVJH01000002">
    <property type="protein sequence ID" value="OAB46185.1"/>
    <property type="molecule type" value="Genomic_DNA"/>
</dbReference>
<evidence type="ECO:0000256" key="7">
    <source>
        <dbReference type="RuleBase" id="RU363032"/>
    </source>
</evidence>
<dbReference type="InterPro" id="IPR051393">
    <property type="entry name" value="ABC_transporter_permease"/>
</dbReference>
<dbReference type="InterPro" id="IPR000515">
    <property type="entry name" value="MetI-like"/>
</dbReference>
<dbReference type="GO" id="GO:0005886">
    <property type="term" value="C:plasma membrane"/>
    <property type="evidence" value="ECO:0007669"/>
    <property type="project" value="UniProtKB-SubCell"/>
</dbReference>
<proteinExistence type="inferred from homology"/>
<dbReference type="PANTHER" id="PTHR30193:SF1">
    <property type="entry name" value="ABC TRANSPORTER PERMEASE PROTEIN YESP-RELATED"/>
    <property type="match status" value="1"/>
</dbReference>
<dbReference type="STRING" id="494026.PGLA_02030"/>
<comment type="caution">
    <text evidence="9">The sequence shown here is derived from an EMBL/GenBank/DDBJ whole genome shotgun (WGS) entry which is preliminary data.</text>
</comment>
<evidence type="ECO:0000313" key="9">
    <source>
        <dbReference type="EMBL" id="OAB46185.1"/>
    </source>
</evidence>
<evidence type="ECO:0000256" key="1">
    <source>
        <dbReference type="ARBA" id="ARBA00004651"/>
    </source>
</evidence>
<evidence type="ECO:0000256" key="2">
    <source>
        <dbReference type="ARBA" id="ARBA00022448"/>
    </source>
</evidence>
<feature type="domain" description="ABC transmembrane type-1" evidence="8">
    <location>
        <begin position="65"/>
        <end position="274"/>
    </location>
</feature>
<feature type="transmembrane region" description="Helical" evidence="7">
    <location>
        <begin position="12"/>
        <end position="35"/>
    </location>
</feature>
<organism evidence="9 10">
    <name type="scientific">Paenibacillus glacialis</name>
    <dbReference type="NCBI Taxonomy" id="494026"/>
    <lineage>
        <taxon>Bacteria</taxon>
        <taxon>Bacillati</taxon>
        <taxon>Bacillota</taxon>
        <taxon>Bacilli</taxon>
        <taxon>Bacillales</taxon>
        <taxon>Paenibacillaceae</taxon>
        <taxon>Paenibacillus</taxon>
    </lineage>
</organism>
<evidence type="ECO:0000259" key="8">
    <source>
        <dbReference type="PROSITE" id="PS50928"/>
    </source>
</evidence>
<dbReference type="GO" id="GO:0055085">
    <property type="term" value="P:transmembrane transport"/>
    <property type="evidence" value="ECO:0007669"/>
    <property type="project" value="InterPro"/>
</dbReference>
<reference evidence="9 10" key="1">
    <citation type="submission" date="2016-03" db="EMBL/GenBank/DDBJ databases">
        <title>Draft genome sequence of Paenibacillus glacialis DSM 22343.</title>
        <authorList>
            <person name="Shin S.-K."/>
            <person name="Yi H."/>
        </authorList>
    </citation>
    <scope>NUCLEOTIDE SEQUENCE [LARGE SCALE GENOMIC DNA]</scope>
    <source>
        <strain evidence="9 10">DSM 22343</strain>
    </source>
</reference>